<dbReference type="Proteomes" id="UP000013782">
    <property type="component" value="Unassembled WGS sequence"/>
</dbReference>
<evidence type="ECO:0000313" key="1">
    <source>
        <dbReference type="EMBL" id="EOH93693.1"/>
    </source>
</evidence>
<organism evidence="1 2">
    <name type="scientific">Enterococcus pallens ATCC BAA-351</name>
    <dbReference type="NCBI Taxonomy" id="1158607"/>
    <lineage>
        <taxon>Bacteria</taxon>
        <taxon>Bacillati</taxon>
        <taxon>Bacillota</taxon>
        <taxon>Bacilli</taxon>
        <taxon>Lactobacillales</taxon>
        <taxon>Enterococcaceae</taxon>
        <taxon>Enterococcus</taxon>
    </lineage>
</organism>
<proteinExistence type="predicted"/>
<protein>
    <submittedName>
        <fullName evidence="1">Uncharacterized protein</fullName>
    </submittedName>
</protein>
<evidence type="ECO:0000313" key="2">
    <source>
        <dbReference type="Proteomes" id="UP000013782"/>
    </source>
</evidence>
<name>R2QEL6_9ENTE</name>
<dbReference type="AlphaFoldDB" id="R2QEL6"/>
<dbReference type="EMBL" id="AJAQ01000016">
    <property type="protein sequence ID" value="EOH93693.1"/>
    <property type="molecule type" value="Genomic_DNA"/>
</dbReference>
<reference evidence="1 2" key="1">
    <citation type="submission" date="2013-02" db="EMBL/GenBank/DDBJ databases">
        <title>The Genome Sequence of Enterococcus pallens BAA-351.</title>
        <authorList>
            <consortium name="The Broad Institute Genome Sequencing Platform"/>
            <consortium name="The Broad Institute Genome Sequencing Center for Infectious Disease"/>
            <person name="Earl A.M."/>
            <person name="Gilmore M.S."/>
            <person name="Lebreton F."/>
            <person name="Walker B."/>
            <person name="Young S.K."/>
            <person name="Zeng Q."/>
            <person name="Gargeya S."/>
            <person name="Fitzgerald M."/>
            <person name="Haas B."/>
            <person name="Abouelleil A."/>
            <person name="Alvarado L."/>
            <person name="Arachchi H.M."/>
            <person name="Berlin A.M."/>
            <person name="Chapman S.B."/>
            <person name="Dewar J."/>
            <person name="Goldberg J."/>
            <person name="Griggs A."/>
            <person name="Gujja S."/>
            <person name="Hansen M."/>
            <person name="Howarth C."/>
            <person name="Imamovic A."/>
            <person name="Larimer J."/>
            <person name="McCowan C."/>
            <person name="Murphy C."/>
            <person name="Neiman D."/>
            <person name="Pearson M."/>
            <person name="Priest M."/>
            <person name="Roberts A."/>
            <person name="Saif S."/>
            <person name="Shea T."/>
            <person name="Sisk P."/>
            <person name="Sykes S."/>
            <person name="Wortman J."/>
            <person name="Nusbaum C."/>
            <person name="Birren B."/>
        </authorList>
    </citation>
    <scope>NUCLEOTIDE SEQUENCE [LARGE SCALE GENOMIC DNA]</scope>
    <source>
        <strain evidence="1 2">ATCC BAA-351</strain>
    </source>
</reference>
<sequence>MEQDFDFVTLFKILNEYKSGGNNQRFLVAFTGIIFKKVKSDSRQFKKDWKTEIENGGSISEDFAKTILRRTDKLPAKYGNELATSDFTAINIKAEMTDEVFCYLNLEKNADDLEQRLKQEIEKSSNPELVKRKEKLLSYTDFEDFLCELIIFSVKELSQNTHTAKKKRKSVKNRKATKNEKVTIEKNNEQPIYSDQKIVFLPDQELDKYEKKPDEHYLEKFKPELKTGLLIENTVRKDTDKHWSKTIEADENELIHFQIKVENKGDVKINDILVGELKVNNLVVRDILPDNLIYVKGSTVLYNTTNPNGISVNDDLISNTGMNIGGYQSGGNAYIRFSAKVGQAKDFPCNGLNKFTNIAQISNQVNSLYDNAHIITNKPFDFND</sequence>
<gene>
    <name evidence="1" type="ORF">UAU_02389</name>
</gene>
<dbReference type="PATRIC" id="fig|1158607.3.peg.2367"/>
<keyword evidence="2" id="KW-1185">Reference proteome</keyword>
<dbReference type="HOGENOM" id="CLU_719127_0_0_9"/>
<dbReference type="RefSeq" id="WP_010757379.1">
    <property type="nucleotide sequence ID" value="NZ_ASWD01000001.1"/>
</dbReference>
<accession>R2QEL6</accession>
<comment type="caution">
    <text evidence="1">The sequence shown here is derived from an EMBL/GenBank/DDBJ whole genome shotgun (WGS) entry which is preliminary data.</text>
</comment>
<dbReference type="OrthoDB" id="1751088at2"/>